<comment type="caution">
    <text evidence="3">The sequence shown here is derived from an EMBL/GenBank/DDBJ whole genome shotgun (WGS) entry which is preliminary data.</text>
</comment>
<dbReference type="SUPFAM" id="SSF48452">
    <property type="entry name" value="TPR-like"/>
    <property type="match status" value="1"/>
</dbReference>
<dbReference type="CDD" id="cd02511">
    <property type="entry name" value="Beta4Glucosyltransferase"/>
    <property type="match status" value="1"/>
</dbReference>
<gene>
    <name evidence="3" type="ORF">EDD57_14310</name>
</gene>
<dbReference type="InterPro" id="IPR029044">
    <property type="entry name" value="Nucleotide-diphossugar_trans"/>
</dbReference>
<dbReference type="Gene3D" id="1.25.40.10">
    <property type="entry name" value="Tetratricopeptide repeat domain"/>
    <property type="match status" value="1"/>
</dbReference>
<dbReference type="Pfam" id="PF13174">
    <property type="entry name" value="TPR_6"/>
    <property type="match status" value="1"/>
</dbReference>
<accession>A0A4R2RYE7</accession>
<dbReference type="InterPro" id="IPR011990">
    <property type="entry name" value="TPR-like_helical_dom_sf"/>
</dbReference>
<evidence type="ECO:0000259" key="2">
    <source>
        <dbReference type="Pfam" id="PF00535"/>
    </source>
</evidence>
<feature type="repeat" description="TPR" evidence="1">
    <location>
        <begin position="275"/>
        <end position="308"/>
    </location>
</feature>
<keyword evidence="3" id="KW-0808">Transferase</keyword>
<keyword evidence="1" id="KW-0802">TPR repeat</keyword>
<dbReference type="RefSeq" id="WP_243649536.1">
    <property type="nucleotide sequence ID" value="NZ_SLXV01000043.1"/>
</dbReference>
<dbReference type="Pfam" id="PF00535">
    <property type="entry name" value="Glycos_transf_2"/>
    <property type="match status" value="1"/>
</dbReference>
<evidence type="ECO:0000313" key="4">
    <source>
        <dbReference type="Proteomes" id="UP000294746"/>
    </source>
</evidence>
<protein>
    <submittedName>
        <fullName evidence="3">Glycosyltransferase involved in cell wall biosynthesis</fullName>
    </submittedName>
</protein>
<dbReference type="Gene3D" id="3.90.550.10">
    <property type="entry name" value="Spore Coat Polysaccharide Biosynthesis Protein SpsA, Chain A"/>
    <property type="match status" value="1"/>
</dbReference>
<dbReference type="Proteomes" id="UP000294746">
    <property type="component" value="Unassembled WGS sequence"/>
</dbReference>
<dbReference type="EMBL" id="SLXV01000043">
    <property type="protein sequence ID" value="TCP64125.1"/>
    <property type="molecule type" value="Genomic_DNA"/>
</dbReference>
<sequence length="388" mass="44927">MKTLSLCMIVKDEEKWIGQCLESIHRVVDEMIIVDTGSTDQTVEICQSYGATVLPYTWNENFADARNHGLKHAKSDWILWLDADEEVDQKDISKLKEALDTEENILLIQLINYFGDFPPDPDQAFLLAHHRLFRNHMGFRFENAIHEKLNVSEVLGDIYEVTILPIRVHHYGYTDPFVKNKNKLERNLRMLEKEKEKEGYSPWVDYHIASEYYRAEKYTESFEYVNESIRGFVRNKQVPPSLIYKLKYAVLLLVGSHEGAWPGIEKVIEIYPDYVDLHFYKGVILFLQGEYDKAIQVFNHCLELGEEHTIHLVLKGSGSFHPHYYIGRCQEKRGNIEGAIAAYRMAIEQSHHYEPAIQELQRLLPKESVGLDQSVSVASSKMEGSVSD</sequence>
<keyword evidence="4" id="KW-1185">Reference proteome</keyword>
<dbReference type="InterPro" id="IPR019734">
    <property type="entry name" value="TPR_rpt"/>
</dbReference>
<dbReference type="PANTHER" id="PTHR43630">
    <property type="entry name" value="POLY-BETA-1,6-N-ACETYL-D-GLUCOSAMINE SYNTHASE"/>
    <property type="match status" value="1"/>
</dbReference>
<dbReference type="PANTHER" id="PTHR43630:SF2">
    <property type="entry name" value="GLYCOSYLTRANSFERASE"/>
    <property type="match status" value="1"/>
</dbReference>
<dbReference type="AlphaFoldDB" id="A0A4R2RYE7"/>
<dbReference type="PROSITE" id="PS50005">
    <property type="entry name" value="TPR"/>
    <property type="match status" value="1"/>
</dbReference>
<dbReference type="InterPro" id="IPR001173">
    <property type="entry name" value="Glyco_trans_2-like"/>
</dbReference>
<feature type="domain" description="Glycosyltransferase 2-like" evidence="2">
    <location>
        <begin position="5"/>
        <end position="134"/>
    </location>
</feature>
<dbReference type="GO" id="GO:0016740">
    <property type="term" value="F:transferase activity"/>
    <property type="evidence" value="ECO:0007669"/>
    <property type="project" value="UniProtKB-KW"/>
</dbReference>
<evidence type="ECO:0000256" key="1">
    <source>
        <dbReference type="PROSITE-ProRule" id="PRU00339"/>
    </source>
</evidence>
<reference evidence="3 4" key="1">
    <citation type="submission" date="2019-03" db="EMBL/GenBank/DDBJ databases">
        <title>Genomic Encyclopedia of Type Strains, Phase IV (KMG-IV): sequencing the most valuable type-strain genomes for metagenomic binning, comparative biology and taxonomic classification.</title>
        <authorList>
            <person name="Goeker M."/>
        </authorList>
    </citation>
    <scope>NUCLEOTIDE SEQUENCE [LARGE SCALE GENOMIC DNA]</scope>
    <source>
        <strain evidence="3 4">DSM 46831</strain>
    </source>
</reference>
<proteinExistence type="predicted"/>
<dbReference type="Pfam" id="PF13431">
    <property type="entry name" value="TPR_17"/>
    <property type="match status" value="1"/>
</dbReference>
<dbReference type="SUPFAM" id="SSF53448">
    <property type="entry name" value="Nucleotide-diphospho-sugar transferases"/>
    <property type="match status" value="1"/>
</dbReference>
<organism evidence="3 4">
    <name type="scientific">Baia soyae</name>
    <dbReference type="NCBI Taxonomy" id="1544746"/>
    <lineage>
        <taxon>Bacteria</taxon>
        <taxon>Bacillati</taxon>
        <taxon>Bacillota</taxon>
        <taxon>Bacilli</taxon>
        <taxon>Bacillales</taxon>
        <taxon>Thermoactinomycetaceae</taxon>
        <taxon>Baia</taxon>
    </lineage>
</organism>
<name>A0A4R2RYE7_9BACL</name>
<dbReference type="SMART" id="SM00028">
    <property type="entry name" value="TPR"/>
    <property type="match status" value="2"/>
</dbReference>
<evidence type="ECO:0000313" key="3">
    <source>
        <dbReference type="EMBL" id="TCP64125.1"/>
    </source>
</evidence>